<dbReference type="OrthoDB" id="5880549at2"/>
<evidence type="ECO:0000313" key="2">
    <source>
        <dbReference type="EMBL" id="EFP96541.1"/>
    </source>
</evidence>
<keyword evidence="3" id="KW-1185">Reference proteome</keyword>
<protein>
    <submittedName>
        <fullName evidence="2">Uncharacterized protein</fullName>
    </submittedName>
</protein>
<feature type="transmembrane region" description="Helical" evidence="1">
    <location>
        <begin position="6"/>
        <end position="27"/>
    </location>
</feature>
<keyword evidence="1" id="KW-0812">Transmembrane</keyword>
<gene>
    <name evidence="2" type="ORF">VIBC2010_05174</name>
</gene>
<reference evidence="2 3" key="1">
    <citation type="journal article" date="2012" name="Int. J. Syst. Evol. Microbiol.">
        <title>Vibrio caribbeanicus sp. nov., isolated from the marine sponge Scleritoderma cyanea.</title>
        <authorList>
            <person name="Hoffmann M."/>
            <person name="Monday S.R."/>
            <person name="Allard M.W."/>
            <person name="Strain E.A."/>
            <person name="Whittaker P."/>
            <person name="Naum M."/>
            <person name="McCarthy P.J."/>
            <person name="Lopez J.V."/>
            <person name="Fischer M."/>
            <person name="Brown E.W."/>
        </authorList>
    </citation>
    <scope>NUCLEOTIDE SEQUENCE [LARGE SCALE GENOMIC DNA]</scope>
    <source>
        <strain evidence="2 3">ATCC BAA-2122</strain>
    </source>
</reference>
<dbReference type="AlphaFoldDB" id="E3BKF6"/>
<sequence>MINFLIAFFGVYALAYSFPSIIILPLISLGSFKYIIYIDKQLAKDLNKYYNDYGYMLPKHQAPHDVGTRFINYCVAYPFIRHRVKTDSLKFKAFMWWNAGGMWSWIIVFILIFIEKGLGISF</sequence>
<organism evidence="2 3">
    <name type="scientific">Vibrio caribbeanicus ATCC BAA-2122</name>
    <dbReference type="NCBI Taxonomy" id="796620"/>
    <lineage>
        <taxon>Bacteria</taxon>
        <taxon>Pseudomonadati</taxon>
        <taxon>Pseudomonadota</taxon>
        <taxon>Gammaproteobacteria</taxon>
        <taxon>Vibrionales</taxon>
        <taxon>Vibrionaceae</taxon>
        <taxon>Vibrio</taxon>
    </lineage>
</organism>
<name>E3BKF6_9VIBR</name>
<dbReference type="eggNOG" id="ENOG5031N4B">
    <property type="taxonomic scope" value="Bacteria"/>
</dbReference>
<comment type="caution">
    <text evidence="2">The sequence shown here is derived from an EMBL/GenBank/DDBJ whole genome shotgun (WGS) entry which is preliminary data.</text>
</comment>
<keyword evidence="1" id="KW-1133">Transmembrane helix</keyword>
<evidence type="ECO:0000256" key="1">
    <source>
        <dbReference type="SAM" id="Phobius"/>
    </source>
</evidence>
<keyword evidence="1" id="KW-0472">Membrane</keyword>
<dbReference type="EMBL" id="AEIU01000074">
    <property type="protein sequence ID" value="EFP96541.1"/>
    <property type="molecule type" value="Genomic_DNA"/>
</dbReference>
<feature type="transmembrane region" description="Helical" evidence="1">
    <location>
        <begin position="93"/>
        <end position="114"/>
    </location>
</feature>
<evidence type="ECO:0000313" key="3">
    <source>
        <dbReference type="Proteomes" id="UP000002943"/>
    </source>
</evidence>
<proteinExistence type="predicted"/>
<accession>E3BKF6</accession>
<dbReference type="RefSeq" id="WP_009601522.1">
    <property type="nucleotide sequence ID" value="NZ_AEIU01000074.1"/>
</dbReference>
<dbReference type="Proteomes" id="UP000002943">
    <property type="component" value="Unassembled WGS sequence"/>
</dbReference>